<evidence type="ECO:0000313" key="2">
    <source>
        <dbReference type="EMBL" id="EGD31656.1"/>
    </source>
</evidence>
<protein>
    <submittedName>
        <fullName evidence="2">Uncharacterized protein</fullName>
    </submittedName>
</protein>
<keyword evidence="1" id="KW-0812">Transmembrane</keyword>
<dbReference type="Proteomes" id="UP000003351">
    <property type="component" value="Unassembled WGS sequence"/>
</dbReference>
<feature type="transmembrane region" description="Helical" evidence="1">
    <location>
        <begin position="76"/>
        <end position="94"/>
    </location>
</feature>
<proteinExistence type="predicted"/>
<feature type="transmembrane region" description="Helical" evidence="1">
    <location>
        <begin position="100"/>
        <end position="118"/>
    </location>
</feature>
<gene>
    <name evidence="2" type="ORF">HMPREF9382_0609</name>
</gene>
<comment type="caution">
    <text evidence="2">The sequence shown here is derived from an EMBL/GenBank/DDBJ whole genome shotgun (WGS) entry which is preliminary data.</text>
</comment>
<reference evidence="2 3" key="1">
    <citation type="submission" date="2011-02" db="EMBL/GenBank/DDBJ databases">
        <authorList>
            <person name="Muzny D."/>
            <person name="Qin X."/>
            <person name="Deng J."/>
            <person name="Jiang H."/>
            <person name="Liu Y."/>
            <person name="Qu J."/>
            <person name="Song X.-Z."/>
            <person name="Zhang L."/>
            <person name="Thornton R."/>
            <person name="Coyle M."/>
            <person name="Francisco L."/>
            <person name="Jackson L."/>
            <person name="Javaid M."/>
            <person name="Korchina V."/>
            <person name="Kovar C."/>
            <person name="Mata R."/>
            <person name="Mathew T."/>
            <person name="Ngo R."/>
            <person name="Nguyen L."/>
            <person name="Nguyen N."/>
            <person name="Okwuonu G."/>
            <person name="Ongeri F."/>
            <person name="Pham C."/>
            <person name="Simmons D."/>
            <person name="Wilczek-Boney K."/>
            <person name="Hale W."/>
            <person name="Jakkamsetti A."/>
            <person name="Pham P."/>
            <person name="Ruth R."/>
            <person name="San Lucas F."/>
            <person name="Warren J."/>
            <person name="Zhang J."/>
            <person name="Zhao Z."/>
            <person name="Zhou C."/>
            <person name="Zhu D."/>
            <person name="Lee S."/>
            <person name="Bess C."/>
            <person name="Blankenburg K."/>
            <person name="Forbes L."/>
            <person name="Fu Q."/>
            <person name="Gubbala S."/>
            <person name="Hirani K."/>
            <person name="Jayaseelan J.C."/>
            <person name="Lara F."/>
            <person name="Munidasa M."/>
            <person name="Palculict T."/>
            <person name="Patil S."/>
            <person name="Pu L.-L."/>
            <person name="Saada N."/>
            <person name="Tang L."/>
            <person name="Weissenberger G."/>
            <person name="Zhu Y."/>
            <person name="Hemphill L."/>
            <person name="Shang Y."/>
            <person name="Youmans B."/>
            <person name="Ayvaz T."/>
            <person name="Ross M."/>
            <person name="Santibanez J."/>
            <person name="Aqrawi P."/>
            <person name="Gross S."/>
            <person name="Joshi V."/>
            <person name="Fowler G."/>
            <person name="Nazareth L."/>
            <person name="Reid J."/>
            <person name="Worley K."/>
            <person name="Petrosino J."/>
            <person name="Highlander S."/>
            <person name="Gibbs R."/>
        </authorList>
    </citation>
    <scope>NUCLEOTIDE SEQUENCE [LARGE SCALE GENOMIC DNA]</scope>
    <source>
        <strain evidence="2 3">SK115</strain>
    </source>
</reference>
<organism evidence="2 3">
    <name type="scientific">Streptococcus sanguinis SK115</name>
    <dbReference type="NCBI Taxonomy" id="888810"/>
    <lineage>
        <taxon>Bacteria</taxon>
        <taxon>Bacillati</taxon>
        <taxon>Bacillota</taxon>
        <taxon>Bacilli</taxon>
        <taxon>Lactobacillales</taxon>
        <taxon>Streptococcaceae</taxon>
        <taxon>Streptococcus</taxon>
    </lineage>
</organism>
<dbReference type="AlphaFoldDB" id="F0I726"/>
<keyword evidence="1" id="KW-0472">Membrane</keyword>
<feature type="transmembrane region" description="Helical" evidence="1">
    <location>
        <begin position="194"/>
        <end position="213"/>
    </location>
</feature>
<keyword evidence="1" id="KW-1133">Transmembrane helix</keyword>
<evidence type="ECO:0000313" key="3">
    <source>
        <dbReference type="Proteomes" id="UP000003351"/>
    </source>
</evidence>
<name>F0I726_STRSA</name>
<dbReference type="HOGENOM" id="CLU_769297_0_0_9"/>
<feature type="transmembrane region" description="Helical" evidence="1">
    <location>
        <begin position="225"/>
        <end position="246"/>
    </location>
</feature>
<evidence type="ECO:0000256" key="1">
    <source>
        <dbReference type="SAM" id="Phobius"/>
    </source>
</evidence>
<sequence>MGRWCFDTGVIVNNKVKEILIFLKNILEKFQIWVLEKFLSKSTLSEFSRFKKLEFLTFFENESHLRILKKIELSNLILETLYSLVFMFVFLAFYNNVVKNSFLLILLLCVGLTAFLSLIRLPIQFVYFLICGFVPMIKVIRKIFSNLYLLILLGAETGYPTTLLIEILRIDTNKKIWSVIFESQLLNSKEITEFWYIVVLNMIILTVLMYFYIQRISIFEVEDIIDINAIIITLLSIVTFVISIEINEINPLGIFLLLLIFQTACISWFADVRIRKSNTIAQEIFQEQLLLEKPRYKELKKCYYHGGEKYKEKLLSTEKFLRLIKKREKYLIRRDKNNRYSYKSGFNPQNSISPTRNCLP</sequence>
<feature type="transmembrane region" description="Helical" evidence="1">
    <location>
        <begin position="252"/>
        <end position="270"/>
    </location>
</feature>
<dbReference type="PATRIC" id="fig|888810.3.peg.591"/>
<accession>F0I726</accession>
<dbReference type="EMBL" id="AEXW01000005">
    <property type="protein sequence ID" value="EGD31656.1"/>
    <property type="molecule type" value="Genomic_DNA"/>
</dbReference>